<gene>
    <name evidence="2" type="ORF">URODEC1_LOCUS98351</name>
</gene>
<dbReference type="Proteomes" id="UP001497457">
    <property type="component" value="Chromosome 5rd"/>
</dbReference>
<dbReference type="AlphaFoldDB" id="A0ABC9ES60"/>
<dbReference type="SMART" id="SM00444">
    <property type="entry name" value="GYF"/>
    <property type="match status" value="1"/>
</dbReference>
<dbReference type="EMBL" id="OZ075115">
    <property type="protein sequence ID" value="CAL5062537.1"/>
    <property type="molecule type" value="Genomic_DNA"/>
</dbReference>
<keyword evidence="3" id="KW-1185">Reference proteome</keyword>
<protein>
    <recommendedName>
        <fullName evidence="1">GYF domain-containing protein</fullName>
    </recommendedName>
</protein>
<sequence length="284" mass="31943">MKTTQHCRAAAAIYSSDSDAWSHVSVDDPQLAVAPTFLFTDYARKPRVHVGDAVYWLPPDNYILEFDIVRRSLSLILMPVPVPSAGFSPDYWQSQLVLTEAKELGYAVAMVTDGSIELWKRDTDNAAGWSMHRSVPLDKCLPRMQMQAELSLLGFHEESNAIFVWINAGLFLIQLESMQSRILCQGFGDFEIYPFSGFYPGDAAGTQADILCSLGLAMDTLNMWHYEDPQGDLHGPFSMMTLQGWRNHGFFPKDFRVWRTDQTKGQAVLLKDAIQSMALPRLAP</sequence>
<dbReference type="SUPFAM" id="SSF55277">
    <property type="entry name" value="GYF domain"/>
    <property type="match status" value="1"/>
</dbReference>
<accession>A0ABC9ES60</accession>
<name>A0ABC9ES60_9POAL</name>
<organism evidence="2 3">
    <name type="scientific">Urochloa decumbens</name>
    <dbReference type="NCBI Taxonomy" id="240449"/>
    <lineage>
        <taxon>Eukaryota</taxon>
        <taxon>Viridiplantae</taxon>
        <taxon>Streptophyta</taxon>
        <taxon>Embryophyta</taxon>
        <taxon>Tracheophyta</taxon>
        <taxon>Spermatophyta</taxon>
        <taxon>Magnoliopsida</taxon>
        <taxon>Liliopsida</taxon>
        <taxon>Poales</taxon>
        <taxon>Poaceae</taxon>
        <taxon>PACMAD clade</taxon>
        <taxon>Panicoideae</taxon>
        <taxon>Panicodae</taxon>
        <taxon>Paniceae</taxon>
        <taxon>Melinidinae</taxon>
        <taxon>Urochloa</taxon>
    </lineage>
</organism>
<evidence type="ECO:0000313" key="3">
    <source>
        <dbReference type="Proteomes" id="UP001497457"/>
    </source>
</evidence>
<proteinExistence type="predicted"/>
<dbReference type="Pfam" id="PF02213">
    <property type="entry name" value="GYF"/>
    <property type="match status" value="1"/>
</dbReference>
<reference evidence="2" key="1">
    <citation type="submission" date="2024-10" db="EMBL/GenBank/DDBJ databases">
        <authorList>
            <person name="Ryan C."/>
        </authorList>
    </citation>
    <scope>NUCLEOTIDE SEQUENCE [LARGE SCALE GENOMIC DNA]</scope>
</reference>
<dbReference type="PANTHER" id="PTHR33186">
    <property type="entry name" value="OS10G0136150 PROTEIN-RELATED"/>
    <property type="match status" value="1"/>
</dbReference>
<evidence type="ECO:0000259" key="1">
    <source>
        <dbReference type="PROSITE" id="PS50829"/>
    </source>
</evidence>
<dbReference type="InterPro" id="IPR003169">
    <property type="entry name" value="GYF"/>
</dbReference>
<dbReference type="Gene3D" id="3.30.1490.40">
    <property type="match status" value="1"/>
</dbReference>
<evidence type="ECO:0000313" key="2">
    <source>
        <dbReference type="EMBL" id="CAL5062537.1"/>
    </source>
</evidence>
<feature type="domain" description="GYF" evidence="1">
    <location>
        <begin position="221"/>
        <end position="275"/>
    </location>
</feature>
<dbReference type="InterPro" id="IPR035445">
    <property type="entry name" value="GYF-like_dom_sf"/>
</dbReference>
<dbReference type="PROSITE" id="PS50829">
    <property type="entry name" value="GYF"/>
    <property type="match status" value="1"/>
</dbReference>